<evidence type="ECO:0000313" key="9">
    <source>
        <dbReference type="Proteomes" id="UP000325081"/>
    </source>
</evidence>
<reference evidence="9" key="1">
    <citation type="journal article" date="2019" name="Curr. Biol.">
        <title>Genome Sequence of Striga asiatica Provides Insight into the Evolution of Plant Parasitism.</title>
        <authorList>
            <person name="Yoshida S."/>
            <person name="Kim S."/>
            <person name="Wafula E.K."/>
            <person name="Tanskanen J."/>
            <person name="Kim Y.M."/>
            <person name="Honaas L."/>
            <person name="Yang Z."/>
            <person name="Spallek T."/>
            <person name="Conn C.E."/>
            <person name="Ichihashi Y."/>
            <person name="Cheong K."/>
            <person name="Cui S."/>
            <person name="Der J.P."/>
            <person name="Gundlach H."/>
            <person name="Jiao Y."/>
            <person name="Hori C."/>
            <person name="Ishida J.K."/>
            <person name="Kasahara H."/>
            <person name="Kiba T."/>
            <person name="Kim M.S."/>
            <person name="Koo N."/>
            <person name="Laohavisit A."/>
            <person name="Lee Y.H."/>
            <person name="Lumba S."/>
            <person name="McCourt P."/>
            <person name="Mortimer J.C."/>
            <person name="Mutuku J.M."/>
            <person name="Nomura T."/>
            <person name="Sasaki-Sekimoto Y."/>
            <person name="Seto Y."/>
            <person name="Wang Y."/>
            <person name="Wakatake T."/>
            <person name="Sakakibara H."/>
            <person name="Demura T."/>
            <person name="Yamaguchi S."/>
            <person name="Yoneyama K."/>
            <person name="Manabe R.I."/>
            <person name="Nelson D.C."/>
            <person name="Schulman A.H."/>
            <person name="Timko M.P."/>
            <person name="dePamphilis C.W."/>
            <person name="Choi D."/>
            <person name="Shirasu K."/>
        </authorList>
    </citation>
    <scope>NUCLEOTIDE SEQUENCE [LARGE SCALE GENOMIC DNA]</scope>
    <source>
        <strain evidence="9">cv. UVA1</strain>
    </source>
</reference>
<evidence type="ECO:0000256" key="1">
    <source>
        <dbReference type="ARBA" id="ARBA00005184"/>
    </source>
</evidence>
<dbReference type="AlphaFoldDB" id="A0A5A7QWV4"/>
<dbReference type="GO" id="GO:0030599">
    <property type="term" value="F:pectinesterase activity"/>
    <property type="evidence" value="ECO:0007669"/>
    <property type="project" value="UniProtKB-EC"/>
</dbReference>
<evidence type="ECO:0000259" key="7">
    <source>
        <dbReference type="Pfam" id="PF01095"/>
    </source>
</evidence>
<dbReference type="InterPro" id="IPR011050">
    <property type="entry name" value="Pectin_lyase_fold/virulence"/>
</dbReference>
<accession>A0A5A7QWV4</accession>
<protein>
    <submittedName>
        <fullName evidence="8">Plant invertase/pectin methylesterase inhibitor</fullName>
    </submittedName>
</protein>
<comment type="pathway">
    <text evidence="1">Glycan metabolism; pectin degradation; 2-dehydro-3-deoxy-D-gluconate from pectin: step 1/5.</text>
</comment>
<evidence type="ECO:0000313" key="8">
    <source>
        <dbReference type="EMBL" id="GER49825.1"/>
    </source>
</evidence>
<comment type="catalytic activity">
    <reaction evidence="5">
        <text>[(1-&gt;4)-alpha-D-galacturonosyl methyl ester](n) + n H2O = [(1-&gt;4)-alpha-D-galacturonosyl](n) + n methanol + n H(+)</text>
        <dbReference type="Rhea" id="RHEA:22380"/>
        <dbReference type="Rhea" id="RHEA-COMP:14570"/>
        <dbReference type="Rhea" id="RHEA-COMP:14573"/>
        <dbReference type="ChEBI" id="CHEBI:15377"/>
        <dbReference type="ChEBI" id="CHEBI:15378"/>
        <dbReference type="ChEBI" id="CHEBI:17790"/>
        <dbReference type="ChEBI" id="CHEBI:140522"/>
        <dbReference type="ChEBI" id="CHEBI:140523"/>
        <dbReference type="EC" id="3.1.1.11"/>
    </reaction>
</comment>
<dbReference type="PANTHER" id="PTHR31707">
    <property type="entry name" value="PECTINESTERASE"/>
    <property type="match status" value="1"/>
</dbReference>
<dbReference type="Proteomes" id="UP000325081">
    <property type="component" value="Unassembled WGS sequence"/>
</dbReference>
<evidence type="ECO:0000256" key="6">
    <source>
        <dbReference type="SAM" id="MobiDB-lite"/>
    </source>
</evidence>
<keyword evidence="4" id="KW-0961">Cell wall biogenesis/degradation</keyword>
<keyword evidence="9" id="KW-1185">Reference proteome</keyword>
<dbReference type="Pfam" id="PF01095">
    <property type="entry name" value="Pectinesterase"/>
    <property type="match status" value="1"/>
</dbReference>
<dbReference type="UniPathway" id="UPA00545">
    <property type="reaction ID" value="UER00823"/>
</dbReference>
<dbReference type="Gene3D" id="2.160.20.10">
    <property type="entry name" value="Single-stranded right-handed beta-helix, Pectin lyase-like"/>
    <property type="match status" value="1"/>
</dbReference>
<dbReference type="EMBL" id="BKCP01008848">
    <property type="protein sequence ID" value="GER49825.1"/>
    <property type="molecule type" value="Genomic_DNA"/>
</dbReference>
<gene>
    <name evidence="8" type="ORF">STAS_27094</name>
</gene>
<evidence type="ECO:0000256" key="2">
    <source>
        <dbReference type="ARBA" id="ARBA00022801"/>
    </source>
</evidence>
<comment type="caution">
    <text evidence="8">The sequence shown here is derived from an EMBL/GenBank/DDBJ whole genome shotgun (WGS) entry which is preliminary data.</text>
</comment>
<sequence length="228" mass="25765">MDVELLDVSEELLPALLQKRHQGWDQHQNSHKPLVGRICNWYSRRNSRNGYRFFENYAGPSTHQALALRVGADHAVVYRCSIIDYIPRDSFTASATYTVQWTSYSGTRLSSSRAATSAFESRCRIKRTPSQPRTARTPRKTRESRSKVRVPDVLGEAVEDVLPDSVLAIVHGQRVKWPGYRVITSTDEASRFTVGKFILRSEWLLPTGVAFELTHAGGPTRASSLPYE</sequence>
<dbReference type="SUPFAM" id="SSF51126">
    <property type="entry name" value="Pectin lyase-like"/>
    <property type="match status" value="1"/>
</dbReference>
<organism evidence="8 9">
    <name type="scientific">Striga asiatica</name>
    <name type="common">Asiatic witchweed</name>
    <name type="synonym">Buchnera asiatica</name>
    <dbReference type="NCBI Taxonomy" id="4170"/>
    <lineage>
        <taxon>Eukaryota</taxon>
        <taxon>Viridiplantae</taxon>
        <taxon>Streptophyta</taxon>
        <taxon>Embryophyta</taxon>
        <taxon>Tracheophyta</taxon>
        <taxon>Spermatophyta</taxon>
        <taxon>Magnoliopsida</taxon>
        <taxon>eudicotyledons</taxon>
        <taxon>Gunneridae</taxon>
        <taxon>Pentapetalae</taxon>
        <taxon>asterids</taxon>
        <taxon>lamiids</taxon>
        <taxon>Lamiales</taxon>
        <taxon>Orobanchaceae</taxon>
        <taxon>Buchnereae</taxon>
        <taxon>Striga</taxon>
    </lineage>
</organism>
<dbReference type="InterPro" id="IPR000070">
    <property type="entry name" value="Pectinesterase_cat"/>
</dbReference>
<evidence type="ECO:0000256" key="4">
    <source>
        <dbReference type="ARBA" id="ARBA00023316"/>
    </source>
</evidence>
<evidence type="ECO:0000256" key="5">
    <source>
        <dbReference type="ARBA" id="ARBA00047928"/>
    </source>
</evidence>
<evidence type="ECO:0000256" key="3">
    <source>
        <dbReference type="ARBA" id="ARBA00023085"/>
    </source>
</evidence>
<dbReference type="InterPro" id="IPR012334">
    <property type="entry name" value="Pectin_lyas_fold"/>
</dbReference>
<name>A0A5A7QWV4_STRAF</name>
<keyword evidence="3" id="KW-0063">Aspartyl esterase</keyword>
<dbReference type="GO" id="GO:0042545">
    <property type="term" value="P:cell wall modification"/>
    <property type="evidence" value="ECO:0007669"/>
    <property type="project" value="InterPro"/>
</dbReference>
<feature type="domain" description="Pectinesterase catalytic" evidence="7">
    <location>
        <begin position="54"/>
        <end position="85"/>
    </location>
</feature>
<feature type="region of interest" description="Disordered" evidence="6">
    <location>
        <begin position="127"/>
        <end position="148"/>
    </location>
</feature>
<proteinExistence type="predicted"/>
<dbReference type="GO" id="GO:0045490">
    <property type="term" value="P:pectin catabolic process"/>
    <property type="evidence" value="ECO:0007669"/>
    <property type="project" value="UniProtKB-UniPathway"/>
</dbReference>
<keyword evidence="2" id="KW-0378">Hydrolase</keyword>